<dbReference type="AlphaFoldDB" id="A0A834YJY0"/>
<proteinExistence type="inferred from homology"/>
<dbReference type="InterPro" id="IPR002213">
    <property type="entry name" value="UDP_glucos_trans"/>
</dbReference>
<comment type="similarity">
    <text evidence="1 3">Belongs to the UDP-glycosyltransferase family.</text>
</comment>
<keyword evidence="6" id="KW-1185">Reference proteome</keyword>
<evidence type="ECO:0000313" key="5">
    <source>
        <dbReference type="EMBL" id="KAF8389742.1"/>
    </source>
</evidence>
<dbReference type="FunFam" id="3.40.50.2000:FF:000129">
    <property type="entry name" value="Glycosyltransferase"/>
    <property type="match status" value="1"/>
</dbReference>
<evidence type="ECO:0000313" key="6">
    <source>
        <dbReference type="Proteomes" id="UP000655225"/>
    </source>
</evidence>
<dbReference type="Pfam" id="PF00201">
    <property type="entry name" value="UDPGT"/>
    <property type="match status" value="1"/>
</dbReference>
<name>A0A834YJY0_TETSI</name>
<dbReference type="InterPro" id="IPR035595">
    <property type="entry name" value="UDP_glycos_trans_CS"/>
</dbReference>
<evidence type="ECO:0000256" key="4">
    <source>
        <dbReference type="RuleBase" id="RU362057"/>
    </source>
</evidence>
<gene>
    <name evidence="5" type="ORF">HHK36_024261</name>
</gene>
<dbReference type="EC" id="2.4.1.-" evidence="4"/>
<dbReference type="CDD" id="cd03784">
    <property type="entry name" value="GT1_Gtf-like"/>
    <property type="match status" value="1"/>
</dbReference>
<dbReference type="EMBL" id="JABCRI010000018">
    <property type="protein sequence ID" value="KAF8389742.1"/>
    <property type="molecule type" value="Genomic_DNA"/>
</dbReference>
<dbReference type="SUPFAM" id="SSF53756">
    <property type="entry name" value="UDP-Glycosyltransferase/glycogen phosphorylase"/>
    <property type="match status" value="1"/>
</dbReference>
<accession>A0A834YJY0</accession>
<evidence type="ECO:0000256" key="1">
    <source>
        <dbReference type="ARBA" id="ARBA00009995"/>
    </source>
</evidence>
<organism evidence="5 6">
    <name type="scientific">Tetracentron sinense</name>
    <name type="common">Spur-leaf</name>
    <dbReference type="NCBI Taxonomy" id="13715"/>
    <lineage>
        <taxon>Eukaryota</taxon>
        <taxon>Viridiplantae</taxon>
        <taxon>Streptophyta</taxon>
        <taxon>Embryophyta</taxon>
        <taxon>Tracheophyta</taxon>
        <taxon>Spermatophyta</taxon>
        <taxon>Magnoliopsida</taxon>
        <taxon>Trochodendrales</taxon>
        <taxon>Trochodendraceae</taxon>
        <taxon>Tetracentron</taxon>
    </lineage>
</organism>
<dbReference type="GO" id="GO:0080044">
    <property type="term" value="F:quercetin 7-O-glucosyltransferase activity"/>
    <property type="evidence" value="ECO:0007669"/>
    <property type="project" value="TreeGrafter"/>
</dbReference>
<keyword evidence="3" id="KW-0328">Glycosyltransferase</keyword>
<dbReference type="PROSITE" id="PS00375">
    <property type="entry name" value="UDPGT"/>
    <property type="match status" value="1"/>
</dbReference>
<comment type="caution">
    <text evidence="5">The sequence shown here is derived from an EMBL/GenBank/DDBJ whole genome shotgun (WGS) entry which is preliminary data.</text>
</comment>
<dbReference type="OrthoDB" id="5835829at2759"/>
<reference evidence="5 6" key="1">
    <citation type="submission" date="2020-04" db="EMBL/GenBank/DDBJ databases">
        <title>Plant Genome Project.</title>
        <authorList>
            <person name="Zhang R.-G."/>
        </authorList>
    </citation>
    <scope>NUCLEOTIDE SEQUENCE [LARGE SCALE GENOMIC DNA]</scope>
    <source>
        <strain evidence="5">YNK0</strain>
        <tissue evidence="5">Leaf</tissue>
    </source>
</reference>
<dbReference type="FunFam" id="3.40.50.2000:FF:000060">
    <property type="entry name" value="Glycosyltransferase"/>
    <property type="match status" value="1"/>
</dbReference>
<keyword evidence="2 3" id="KW-0808">Transferase</keyword>
<dbReference type="Gene3D" id="3.40.50.2000">
    <property type="entry name" value="Glycogen Phosphorylase B"/>
    <property type="match status" value="2"/>
</dbReference>
<dbReference type="GO" id="GO:0047213">
    <property type="term" value="F:anthocyanidin 3-O-glucosyltransferase activity"/>
    <property type="evidence" value="ECO:0007669"/>
    <property type="project" value="UniProtKB-ARBA"/>
</dbReference>
<dbReference type="PANTHER" id="PTHR11926">
    <property type="entry name" value="GLUCOSYL/GLUCURONOSYL TRANSFERASES"/>
    <property type="match status" value="1"/>
</dbReference>
<protein>
    <recommendedName>
        <fullName evidence="4">Glycosyltransferase</fullName>
        <ecNumber evidence="4">2.4.1.-</ecNumber>
    </recommendedName>
</protein>
<dbReference type="GO" id="GO:0080043">
    <property type="term" value="F:quercetin 3-O-glucosyltransferase activity"/>
    <property type="evidence" value="ECO:0007669"/>
    <property type="project" value="TreeGrafter"/>
</dbReference>
<dbReference type="Proteomes" id="UP000655225">
    <property type="component" value="Unassembled WGS sequence"/>
</dbReference>
<evidence type="ECO:0000256" key="3">
    <source>
        <dbReference type="RuleBase" id="RU003718"/>
    </source>
</evidence>
<dbReference type="GO" id="GO:0031542">
    <property type="term" value="P:positive regulation of anthocyanin biosynthetic process"/>
    <property type="evidence" value="ECO:0007669"/>
    <property type="project" value="UniProtKB-ARBA"/>
</dbReference>
<dbReference type="OMA" id="DRHAPRT"/>
<dbReference type="GO" id="GO:0033485">
    <property type="term" value="P:cyanidin 3-O-glucoside biosynthetic process"/>
    <property type="evidence" value="ECO:0007669"/>
    <property type="project" value="UniProtKB-ARBA"/>
</dbReference>
<dbReference type="PANTHER" id="PTHR11926:SF1560">
    <property type="entry name" value="UDP-GLYCOSYLTRANSFERASE 74E1-RELATED"/>
    <property type="match status" value="1"/>
</dbReference>
<sequence length="566" mass="61875">MPQDCSTEPHVIALAFPIASHPASLHTLVRKLAAAAPDVTFSFFSTAKANSSLLGLEVDDLDNLKAYSVGDGVPENYVFTGRVEEDLDLFMKAAPGNFKRAIMEETTKKKKKISCLLSDTILWFAGEMAEEMKVPWVTLWIGTQFSLSAHFYTDVIRHMIGIGPHGTVGREDEPLNFIPGMSELRIGDLPEGIVSGDVESPISITLHRMSQMLPRAAAIVINSFEELNPTITNDLKSKFQKCLNVGPFFLMSLQPSDLDLVADVISWLDGQKAASVAYVGFGTLFSPPPHELAALAEALEVSGGPFLWSLKDNLRACLADGFLERTKGRGKVVSWAPQLRVLGHTAVGVFVTHCGWNSVVESVMGRVPMICRPIFADQGVNARMVTEVWGTGVGLEGGVFTRDGTMRGLDLILSKEKGMKMREKLGVLKELMGKVVVPEGSSSENFKTLLEIVSGMVVINRSIESREGGHEVIARPIVVFQYANDRSLIFSTFQFDVAELIRKLQSTYHAKFREVLGTPENGSCISIDDDIYNQVMGPEKHGHVRAYGLGSTPSYVFGSMSSQSRA</sequence>
<evidence type="ECO:0000256" key="2">
    <source>
        <dbReference type="ARBA" id="ARBA00022679"/>
    </source>
</evidence>